<feature type="domain" description="BPP" evidence="3">
    <location>
        <begin position="17"/>
        <end position="427"/>
    </location>
</feature>
<proteinExistence type="predicted"/>
<protein>
    <submittedName>
        <fullName evidence="4">3-phytase</fullName>
    </submittedName>
</protein>
<organism evidence="4 5">
    <name type="scientific">Oharaeibacter diazotrophicus</name>
    <dbReference type="NCBI Taxonomy" id="1920512"/>
    <lineage>
        <taxon>Bacteria</taxon>
        <taxon>Pseudomonadati</taxon>
        <taxon>Pseudomonadota</taxon>
        <taxon>Alphaproteobacteria</taxon>
        <taxon>Hyphomicrobiales</taxon>
        <taxon>Pleomorphomonadaceae</taxon>
        <taxon>Oharaeibacter</taxon>
    </lineage>
</organism>
<dbReference type="InterPro" id="IPR003431">
    <property type="entry name" value="B-propeller_Phytase"/>
</dbReference>
<dbReference type="Gene3D" id="2.120.10.30">
    <property type="entry name" value="TolB, C-terminal domain"/>
    <property type="match status" value="1"/>
</dbReference>
<dbReference type="PROSITE" id="PS51662">
    <property type="entry name" value="BP_PHYTASE"/>
    <property type="match status" value="1"/>
</dbReference>
<dbReference type="Proteomes" id="UP000294547">
    <property type="component" value="Unassembled WGS sequence"/>
</dbReference>
<gene>
    <name evidence="4" type="ORF">EDD54_4000</name>
</gene>
<name>A0A4V3CVJ3_9HYPH</name>
<evidence type="ECO:0000256" key="1">
    <source>
        <dbReference type="SAM" id="MobiDB-lite"/>
    </source>
</evidence>
<accession>A0A4V3CVJ3</accession>
<keyword evidence="2" id="KW-0732">Signal</keyword>
<dbReference type="EMBL" id="SNXY01000010">
    <property type="protein sequence ID" value="TDP82728.1"/>
    <property type="molecule type" value="Genomic_DNA"/>
</dbReference>
<keyword evidence="5" id="KW-1185">Reference proteome</keyword>
<dbReference type="OrthoDB" id="8696437at2"/>
<comment type="caution">
    <text evidence="4">The sequence shown here is derived from an EMBL/GenBank/DDBJ whole genome shotgun (WGS) entry which is preliminary data.</text>
</comment>
<evidence type="ECO:0000259" key="3">
    <source>
        <dbReference type="PROSITE" id="PS51662"/>
    </source>
</evidence>
<feature type="signal peptide" evidence="2">
    <location>
        <begin position="1"/>
        <end position="19"/>
    </location>
</feature>
<dbReference type="InterPro" id="IPR011042">
    <property type="entry name" value="6-blade_b-propeller_TolB-like"/>
</dbReference>
<dbReference type="RefSeq" id="WP_126538834.1">
    <property type="nucleotide sequence ID" value="NZ_BSPM01000007.1"/>
</dbReference>
<dbReference type="GO" id="GO:0016158">
    <property type="term" value="F:inositol hexakisphosphate 3-phosphatase activity"/>
    <property type="evidence" value="ECO:0007669"/>
    <property type="project" value="InterPro"/>
</dbReference>
<dbReference type="AlphaFoldDB" id="A0A4V3CVJ3"/>
<evidence type="ECO:0000313" key="4">
    <source>
        <dbReference type="EMBL" id="TDP82728.1"/>
    </source>
</evidence>
<feature type="chain" id="PRO_5020384602" evidence="2">
    <location>
        <begin position="20"/>
        <end position="443"/>
    </location>
</feature>
<evidence type="ECO:0000313" key="5">
    <source>
        <dbReference type="Proteomes" id="UP000294547"/>
    </source>
</evidence>
<sequence>MRTAALLALLLASAAPAFAGAPVVAEVKPTLETTPPLPDNDYESDADDPAVWVAPNARYASFVATAVKKGGIRVYDLSGKRIQVIDPQKTDEGKGRINNVDVAYGVKLKNGRTVDVVVASDRALDRIRVYQVAPGKAEPLVDVTPADPARAFPKRPLADGTGLEDNPLDDQHTAYGLTTWSNRTTGKPLVIVTQRGEPRLGVFRLEPQKGGKIVAKFLFDYRVPVVHDGQSLREESDDPKKDWSPQFEGLVVDQRNGILYAGQEDVGIWRIDLKKGAKAVPTLVYETRGSTESSFHEPTSVIARDVEGLCIYYGRNGTGYLLASSQGGAHGDNPSADAPYDDSFAVFGLKGTATPKLLGSYRVAAKGGIDAVQESDGAEVISNALPGFPRGLFVTQDGYDDDLDGLSGETPQQNFKFVSWPAIAARFSPPLAVTPGAFDPRKP</sequence>
<feature type="region of interest" description="Disordered" evidence="1">
    <location>
        <begin position="146"/>
        <end position="168"/>
    </location>
</feature>
<reference evidence="4 5" key="1">
    <citation type="submission" date="2019-03" db="EMBL/GenBank/DDBJ databases">
        <title>Genomic Encyclopedia of Type Strains, Phase IV (KMG-IV): sequencing the most valuable type-strain genomes for metagenomic binning, comparative biology and taxonomic classification.</title>
        <authorList>
            <person name="Goeker M."/>
        </authorList>
    </citation>
    <scope>NUCLEOTIDE SEQUENCE [LARGE SCALE GENOMIC DNA]</scope>
    <source>
        <strain evidence="4 5">DSM 102969</strain>
    </source>
</reference>
<evidence type="ECO:0000256" key="2">
    <source>
        <dbReference type="SAM" id="SignalP"/>
    </source>
</evidence>
<dbReference type="Pfam" id="PF02333">
    <property type="entry name" value="Phytase"/>
    <property type="match status" value="2"/>
</dbReference>
<dbReference type="SUPFAM" id="SSF50956">
    <property type="entry name" value="Thermostable phytase (3-phytase)"/>
    <property type="match status" value="1"/>
</dbReference>